<comment type="subcellular location">
    <subcellularLocation>
        <location evidence="1">Nucleus</location>
    </subcellularLocation>
</comment>
<keyword evidence="2" id="KW-0479">Metal-binding</keyword>
<keyword evidence="3" id="KW-0862">Zinc</keyword>
<dbReference type="Pfam" id="PF04082">
    <property type="entry name" value="Fungal_trans"/>
    <property type="match status" value="1"/>
</dbReference>
<dbReference type="Gene3D" id="4.10.240.10">
    <property type="entry name" value="Zn(2)-C6 fungal-type DNA-binding domain"/>
    <property type="match status" value="1"/>
</dbReference>
<dbReference type="InterPro" id="IPR036864">
    <property type="entry name" value="Zn2-C6_fun-type_DNA-bd_sf"/>
</dbReference>
<dbReference type="InterPro" id="IPR001138">
    <property type="entry name" value="Zn2Cys6_DnaBD"/>
</dbReference>
<organism evidence="9 10">
    <name type="scientific">Penicillium cataractarum</name>
    <dbReference type="NCBI Taxonomy" id="2100454"/>
    <lineage>
        <taxon>Eukaryota</taxon>
        <taxon>Fungi</taxon>
        <taxon>Dikarya</taxon>
        <taxon>Ascomycota</taxon>
        <taxon>Pezizomycotina</taxon>
        <taxon>Eurotiomycetes</taxon>
        <taxon>Eurotiomycetidae</taxon>
        <taxon>Eurotiales</taxon>
        <taxon>Aspergillaceae</taxon>
        <taxon>Penicillium</taxon>
    </lineage>
</organism>
<dbReference type="PROSITE" id="PS50048">
    <property type="entry name" value="ZN2_CY6_FUNGAL_2"/>
    <property type="match status" value="1"/>
</dbReference>
<dbReference type="PROSITE" id="PS00463">
    <property type="entry name" value="ZN2_CY6_FUNGAL_1"/>
    <property type="match status" value="1"/>
</dbReference>
<dbReference type="GO" id="GO:0005634">
    <property type="term" value="C:nucleus"/>
    <property type="evidence" value="ECO:0007669"/>
    <property type="project" value="UniProtKB-SubCell"/>
</dbReference>
<dbReference type="Pfam" id="PF00172">
    <property type="entry name" value="Zn_clus"/>
    <property type="match status" value="1"/>
</dbReference>
<dbReference type="Proteomes" id="UP001147782">
    <property type="component" value="Unassembled WGS sequence"/>
</dbReference>
<evidence type="ECO:0000313" key="10">
    <source>
        <dbReference type="Proteomes" id="UP001147782"/>
    </source>
</evidence>
<dbReference type="GO" id="GO:0008270">
    <property type="term" value="F:zinc ion binding"/>
    <property type="evidence" value="ECO:0007669"/>
    <property type="project" value="InterPro"/>
</dbReference>
<dbReference type="InterPro" id="IPR007219">
    <property type="entry name" value="XnlR_reg_dom"/>
</dbReference>
<dbReference type="GeneID" id="81434726"/>
<dbReference type="SMART" id="SM00906">
    <property type="entry name" value="Fungal_trans"/>
    <property type="match status" value="1"/>
</dbReference>
<dbReference type="CDD" id="cd00067">
    <property type="entry name" value="GAL4"/>
    <property type="match status" value="1"/>
</dbReference>
<reference evidence="9" key="2">
    <citation type="journal article" date="2023" name="IMA Fungus">
        <title>Comparative genomic study of the Penicillium genus elucidates a diverse pangenome and 15 lateral gene transfer events.</title>
        <authorList>
            <person name="Petersen C."/>
            <person name="Sorensen T."/>
            <person name="Nielsen M.R."/>
            <person name="Sondergaard T.E."/>
            <person name="Sorensen J.L."/>
            <person name="Fitzpatrick D.A."/>
            <person name="Frisvad J.C."/>
            <person name="Nielsen K.L."/>
        </authorList>
    </citation>
    <scope>NUCLEOTIDE SEQUENCE</scope>
    <source>
        <strain evidence="9">IBT 29864</strain>
    </source>
</reference>
<gene>
    <name evidence="9" type="ORF">N7496_002618</name>
</gene>
<dbReference type="RefSeq" id="XP_056557761.1">
    <property type="nucleotide sequence ID" value="XM_056695549.1"/>
</dbReference>
<dbReference type="FunFam" id="4.10.240.10:FF:000035">
    <property type="entry name" value="C6 transcription factor, putative (AFU_orthologue AFUA_4G12570)"/>
    <property type="match status" value="1"/>
</dbReference>
<dbReference type="EMBL" id="JAPZBS010000002">
    <property type="protein sequence ID" value="KAJ5380190.1"/>
    <property type="molecule type" value="Genomic_DNA"/>
</dbReference>
<sequence length="621" mass="69296">MPAMATTFLDNPLLKVSRPVAACSRCRTAKIKCDGKLPACSACEKVGKASSCSGASDEFAKGKERSYVASLEGYCEKLEKKIALLRNRQNSLPLEGNGVVREMSITSNSSDGPVGSAHRREVSDIDDLVGDFGFLSVNATSRDFQGITSKTTFANLLLSVATVGYPPPRTPNPLPARHEATPLLQYYFDNVFVQLPFFVETSFWTSVDAVYQSGGRFAKPFDHWTVRMVLAIASASISYQNNDKSHQRALALVSEALIYAEEVFRPGSITCIQSILLLAQYALADPGRFRSWYLVGMAVRVAVDLGLHQDPPAEVLLNPDRLDIRRRVFHCLYCLDRGMSTALQHTFSFSDASVNVALPETDTSASATEQTAVFLRSPAPALHIVKIRKILSAGYQEMYYSTREPSPQPIIQTWTLCSQARQWFNDCPKNAPNHFSLLYRLELLYTNIILLSPSNRYPLLCDYNKALLFDRCMDFISQIHQVLENPSILPFLSFLDITRVQQVGHLFVQLLIEDFDFLLSPAVPNPPPVPAGTPDPPILAEEDRINCRPRALRCLTYVRDLLQYSARKWDLRRPLDEFERESAPLGKMLREGRASYGINQSRAYSQQAPLAGNGYSGYHLG</sequence>
<evidence type="ECO:0000256" key="3">
    <source>
        <dbReference type="ARBA" id="ARBA00022833"/>
    </source>
</evidence>
<dbReference type="PANTHER" id="PTHR47782:SF2">
    <property type="entry name" value="TRANSCRIPTION FACTOR, PUTATIVE (AFU_ORTHOLOGUE AFUA_4G12570)-RELATED"/>
    <property type="match status" value="1"/>
</dbReference>
<comment type="caution">
    <text evidence="9">The sequence shown here is derived from an EMBL/GenBank/DDBJ whole genome shotgun (WGS) entry which is preliminary data.</text>
</comment>
<dbReference type="GO" id="GO:0045944">
    <property type="term" value="P:positive regulation of transcription by RNA polymerase II"/>
    <property type="evidence" value="ECO:0007669"/>
    <property type="project" value="TreeGrafter"/>
</dbReference>
<evidence type="ECO:0000256" key="6">
    <source>
        <dbReference type="ARBA" id="ARBA00023163"/>
    </source>
</evidence>
<dbReference type="GO" id="GO:0000981">
    <property type="term" value="F:DNA-binding transcription factor activity, RNA polymerase II-specific"/>
    <property type="evidence" value="ECO:0007669"/>
    <property type="project" value="InterPro"/>
</dbReference>
<dbReference type="GO" id="GO:0006351">
    <property type="term" value="P:DNA-templated transcription"/>
    <property type="evidence" value="ECO:0007669"/>
    <property type="project" value="InterPro"/>
</dbReference>
<proteinExistence type="predicted"/>
<dbReference type="SUPFAM" id="SSF57701">
    <property type="entry name" value="Zn2/Cys6 DNA-binding domain"/>
    <property type="match status" value="1"/>
</dbReference>
<evidence type="ECO:0000256" key="2">
    <source>
        <dbReference type="ARBA" id="ARBA00022723"/>
    </source>
</evidence>
<evidence type="ECO:0000313" key="9">
    <source>
        <dbReference type="EMBL" id="KAJ5380190.1"/>
    </source>
</evidence>
<protein>
    <recommendedName>
        <fullName evidence="8">Zn(2)-C6 fungal-type domain-containing protein</fullName>
    </recommendedName>
</protein>
<keyword evidence="4" id="KW-0805">Transcription regulation</keyword>
<name>A0A9W9SLL3_9EURO</name>
<dbReference type="InterPro" id="IPR052202">
    <property type="entry name" value="Yeast_MetPath_Reg"/>
</dbReference>
<feature type="domain" description="Zn(2)-C6 fungal-type" evidence="8">
    <location>
        <begin position="22"/>
        <end position="53"/>
    </location>
</feature>
<dbReference type="CDD" id="cd12148">
    <property type="entry name" value="fungal_TF_MHR"/>
    <property type="match status" value="1"/>
</dbReference>
<evidence type="ECO:0000256" key="7">
    <source>
        <dbReference type="ARBA" id="ARBA00023242"/>
    </source>
</evidence>
<evidence type="ECO:0000259" key="8">
    <source>
        <dbReference type="PROSITE" id="PS50048"/>
    </source>
</evidence>
<evidence type="ECO:0000256" key="5">
    <source>
        <dbReference type="ARBA" id="ARBA00023125"/>
    </source>
</evidence>
<keyword evidence="7" id="KW-0539">Nucleus</keyword>
<keyword evidence="6" id="KW-0804">Transcription</keyword>
<dbReference type="AlphaFoldDB" id="A0A9W9SLL3"/>
<evidence type="ECO:0000256" key="1">
    <source>
        <dbReference type="ARBA" id="ARBA00004123"/>
    </source>
</evidence>
<reference evidence="9" key="1">
    <citation type="submission" date="2022-11" db="EMBL/GenBank/DDBJ databases">
        <authorList>
            <person name="Petersen C."/>
        </authorList>
    </citation>
    <scope>NUCLEOTIDE SEQUENCE</scope>
    <source>
        <strain evidence="9">IBT 29864</strain>
    </source>
</reference>
<keyword evidence="10" id="KW-1185">Reference proteome</keyword>
<dbReference type="PANTHER" id="PTHR47782">
    <property type="entry name" value="ZN(II)2CYS6 TRANSCRIPTION FACTOR (EUROFUNG)-RELATED"/>
    <property type="match status" value="1"/>
</dbReference>
<keyword evidence="5" id="KW-0238">DNA-binding</keyword>
<dbReference type="OrthoDB" id="5319458at2759"/>
<evidence type="ECO:0000256" key="4">
    <source>
        <dbReference type="ARBA" id="ARBA00023015"/>
    </source>
</evidence>
<dbReference type="SMART" id="SM00066">
    <property type="entry name" value="GAL4"/>
    <property type="match status" value="1"/>
</dbReference>
<accession>A0A9W9SLL3</accession>
<dbReference type="GO" id="GO:0043565">
    <property type="term" value="F:sequence-specific DNA binding"/>
    <property type="evidence" value="ECO:0007669"/>
    <property type="project" value="TreeGrafter"/>
</dbReference>